<evidence type="ECO:0000256" key="8">
    <source>
        <dbReference type="ARBA" id="ARBA00023186"/>
    </source>
</evidence>
<dbReference type="OrthoDB" id="9779889at2"/>
<feature type="binding site" evidence="12">
    <location>
        <position position="172"/>
    </location>
    <ligand>
        <name>Zn(2+)</name>
        <dbReference type="ChEBI" id="CHEBI:29105"/>
        <label>2</label>
    </ligand>
</feature>
<dbReference type="GO" id="GO:0051082">
    <property type="term" value="F:unfolded protein binding"/>
    <property type="evidence" value="ECO:0007669"/>
    <property type="project" value="UniProtKB-UniRule"/>
</dbReference>
<evidence type="ECO:0000256" key="2">
    <source>
        <dbReference type="ARBA" id="ARBA00022705"/>
    </source>
</evidence>
<keyword evidence="2 12" id="KW-0235">DNA replication</keyword>
<feature type="zinc finger region" description="CR-type" evidence="13">
    <location>
        <begin position="139"/>
        <end position="217"/>
    </location>
</feature>
<dbReference type="GO" id="GO:0031072">
    <property type="term" value="F:heat shock protein binding"/>
    <property type="evidence" value="ECO:0007669"/>
    <property type="project" value="InterPro"/>
</dbReference>
<evidence type="ECO:0000313" key="16">
    <source>
        <dbReference type="EMBL" id="PQO29593.1"/>
    </source>
</evidence>
<dbReference type="NCBIfam" id="TIGR02349">
    <property type="entry name" value="DnaJ_bact"/>
    <property type="match status" value="1"/>
</dbReference>
<keyword evidence="4 12" id="KW-0677">Repeat</keyword>
<dbReference type="PANTHER" id="PTHR43096">
    <property type="entry name" value="DNAJ HOMOLOG 1, MITOCHONDRIAL-RELATED"/>
    <property type="match status" value="1"/>
</dbReference>
<comment type="cofactor">
    <cofactor evidence="12">
        <name>Zn(2+)</name>
        <dbReference type="ChEBI" id="CHEBI:29105"/>
    </cofactor>
    <text evidence="12">Binds 2 Zn(2+) ions per monomer.</text>
</comment>
<feature type="binding site" evidence="12">
    <location>
        <position position="155"/>
    </location>
    <ligand>
        <name>Zn(2+)</name>
        <dbReference type="ChEBI" id="CHEBI:29105"/>
        <label>1</label>
    </ligand>
</feature>
<comment type="similarity">
    <text evidence="10 12">Belongs to the DnaJ family.</text>
</comment>
<comment type="subcellular location">
    <subcellularLocation>
        <location evidence="12">Cytoplasm</location>
    </subcellularLocation>
</comment>
<dbReference type="PROSITE" id="PS51188">
    <property type="entry name" value="ZF_CR"/>
    <property type="match status" value="1"/>
</dbReference>
<evidence type="ECO:0000256" key="10">
    <source>
        <dbReference type="ARBA" id="ARBA00061004"/>
    </source>
</evidence>
<feature type="binding site" evidence="12">
    <location>
        <position position="152"/>
    </location>
    <ligand>
        <name>Zn(2+)</name>
        <dbReference type="ChEBI" id="CHEBI:29105"/>
        <label>1</label>
    </ligand>
</feature>
<evidence type="ECO:0000256" key="3">
    <source>
        <dbReference type="ARBA" id="ARBA00022723"/>
    </source>
</evidence>
<evidence type="ECO:0000256" key="7">
    <source>
        <dbReference type="ARBA" id="ARBA00023016"/>
    </source>
</evidence>
<feature type="domain" description="CR-type" evidence="15">
    <location>
        <begin position="139"/>
        <end position="217"/>
    </location>
</feature>
<feature type="repeat" description="CXXCXGXG motif" evidence="12">
    <location>
        <begin position="169"/>
        <end position="176"/>
    </location>
</feature>
<dbReference type="PROSITE" id="PS50076">
    <property type="entry name" value="DNAJ_2"/>
    <property type="match status" value="1"/>
</dbReference>
<evidence type="ECO:0000256" key="4">
    <source>
        <dbReference type="ARBA" id="ARBA00022737"/>
    </source>
</evidence>
<keyword evidence="3 12" id="KW-0479">Metal-binding</keyword>
<evidence type="ECO:0000256" key="13">
    <source>
        <dbReference type="PROSITE-ProRule" id="PRU00546"/>
    </source>
</evidence>
<evidence type="ECO:0000259" key="15">
    <source>
        <dbReference type="PROSITE" id="PS51188"/>
    </source>
</evidence>
<keyword evidence="6 12" id="KW-0862">Zinc</keyword>
<dbReference type="GO" id="GO:0005737">
    <property type="term" value="C:cytoplasm"/>
    <property type="evidence" value="ECO:0007669"/>
    <property type="project" value="UniProtKB-SubCell"/>
</dbReference>
<evidence type="ECO:0000256" key="5">
    <source>
        <dbReference type="ARBA" id="ARBA00022771"/>
    </source>
</evidence>
<comment type="subunit">
    <text evidence="12">Homodimer.</text>
</comment>
<evidence type="ECO:0000256" key="6">
    <source>
        <dbReference type="ARBA" id="ARBA00022833"/>
    </source>
</evidence>
<feature type="repeat" description="CXXCXGXG motif" evidence="12">
    <location>
        <begin position="152"/>
        <end position="159"/>
    </location>
</feature>
<feature type="binding site" evidence="12">
    <location>
        <position position="191"/>
    </location>
    <ligand>
        <name>Zn(2+)</name>
        <dbReference type="ChEBI" id="CHEBI:29105"/>
        <label>2</label>
    </ligand>
</feature>
<dbReference type="EMBL" id="PUHY01000015">
    <property type="protein sequence ID" value="PQO29593.1"/>
    <property type="molecule type" value="Genomic_DNA"/>
</dbReference>
<dbReference type="HAMAP" id="MF_01152">
    <property type="entry name" value="DnaJ"/>
    <property type="match status" value="1"/>
</dbReference>
<dbReference type="Pfam" id="PF00684">
    <property type="entry name" value="DnaJ_CXXCXGXG"/>
    <property type="match status" value="1"/>
</dbReference>
<dbReference type="Gene3D" id="2.10.230.10">
    <property type="entry name" value="Heat shock protein DnaJ, cysteine-rich domain"/>
    <property type="match status" value="1"/>
</dbReference>
<keyword evidence="1 12" id="KW-0963">Cytoplasm</keyword>
<dbReference type="GO" id="GO:0005524">
    <property type="term" value="F:ATP binding"/>
    <property type="evidence" value="ECO:0007669"/>
    <property type="project" value="InterPro"/>
</dbReference>
<keyword evidence="7 12" id="KW-0346">Stress response</keyword>
<comment type="domain">
    <text evidence="12">The J domain is necessary and sufficient to stimulate DnaK ATPase activity. Zinc center 1 plays an important role in the autonomous, DnaK-independent chaperone activity of DnaJ. Zinc center 2 is essential for interaction with DnaK and for DnaJ activity.</text>
</comment>
<protein>
    <recommendedName>
        <fullName evidence="11 12">Chaperone protein DnaJ</fullName>
    </recommendedName>
</protein>
<dbReference type="GO" id="GO:0042026">
    <property type="term" value="P:protein refolding"/>
    <property type="evidence" value="ECO:0007669"/>
    <property type="project" value="TreeGrafter"/>
</dbReference>
<dbReference type="CDD" id="cd10747">
    <property type="entry name" value="DnaJ_C"/>
    <property type="match status" value="1"/>
</dbReference>
<organism evidence="16 17">
    <name type="scientific">Blastopirellula marina</name>
    <dbReference type="NCBI Taxonomy" id="124"/>
    <lineage>
        <taxon>Bacteria</taxon>
        <taxon>Pseudomonadati</taxon>
        <taxon>Planctomycetota</taxon>
        <taxon>Planctomycetia</taxon>
        <taxon>Pirellulales</taxon>
        <taxon>Pirellulaceae</taxon>
        <taxon>Blastopirellula</taxon>
    </lineage>
</organism>
<feature type="binding site" evidence="12">
    <location>
        <position position="194"/>
    </location>
    <ligand>
        <name>Zn(2+)</name>
        <dbReference type="ChEBI" id="CHEBI:29105"/>
        <label>2</label>
    </ligand>
</feature>
<dbReference type="SMART" id="SM00271">
    <property type="entry name" value="DnaJ"/>
    <property type="match status" value="1"/>
</dbReference>
<dbReference type="CDD" id="cd06257">
    <property type="entry name" value="DnaJ"/>
    <property type="match status" value="1"/>
</dbReference>
<dbReference type="Pfam" id="PF01556">
    <property type="entry name" value="DnaJ_C"/>
    <property type="match status" value="1"/>
</dbReference>
<feature type="binding site" evidence="12">
    <location>
        <position position="208"/>
    </location>
    <ligand>
        <name>Zn(2+)</name>
        <dbReference type="ChEBI" id="CHEBI:29105"/>
        <label>1</label>
    </ligand>
</feature>
<dbReference type="PANTHER" id="PTHR43096:SF48">
    <property type="entry name" value="CHAPERONE PROTEIN DNAJ"/>
    <property type="match status" value="1"/>
</dbReference>
<dbReference type="InterPro" id="IPR001305">
    <property type="entry name" value="HSP_DnaJ_Cys-rich_dom"/>
</dbReference>
<evidence type="ECO:0000256" key="9">
    <source>
        <dbReference type="ARBA" id="ARBA00053423"/>
    </source>
</evidence>
<evidence type="ECO:0000256" key="1">
    <source>
        <dbReference type="ARBA" id="ARBA00022490"/>
    </source>
</evidence>
<accession>A0A2S8FBQ0</accession>
<keyword evidence="8 12" id="KW-0143">Chaperone</keyword>
<dbReference type="Proteomes" id="UP000238322">
    <property type="component" value="Unassembled WGS sequence"/>
</dbReference>
<evidence type="ECO:0000256" key="12">
    <source>
        <dbReference type="HAMAP-Rule" id="MF_01152"/>
    </source>
</evidence>
<feature type="binding site" evidence="12">
    <location>
        <position position="205"/>
    </location>
    <ligand>
        <name>Zn(2+)</name>
        <dbReference type="ChEBI" id="CHEBI:29105"/>
        <label>1</label>
    </ligand>
</feature>
<dbReference type="InterPro" id="IPR001623">
    <property type="entry name" value="DnaJ_domain"/>
</dbReference>
<sequence>MATKIDYYEVLGVERSASQGEISKAYRKLAIKYHPDSNPGDEDAVVRFKAAAEAYEVLSDSDKRARYDQYGHAGVEGGNQRSSFHDVEDIMEAFGDIFGGGVFSDIFGRGGGRGGRRRVRKGADIQVRVTLDLEEAATGVQREIQVDRRVACGPCNGSGAKPGSQPEPCNRCGGLGQVVQQAGILRVQTTCPSCGGQGTIISDPCPECRGNGFTTRRVNMDVSIPAGVDDGMRVRLAGEGQPSPDGGPPGDCYCHISIRKHRIFEREGDHLILKMPITYTQAVLGSEIEVPTLNGPATLSVPAGSGSSEVFKMRGKGMPDPHGRGHGDLYVQTYIEVPKKLDPKQEELLRDLAEYEHTNVSPHRKSFLESIRDYLFSSNDEKETKKKSS</sequence>
<comment type="caution">
    <text evidence="16">The sequence shown here is derived from an EMBL/GenBank/DDBJ whole genome shotgun (WGS) entry which is preliminary data.</text>
</comment>
<dbReference type="InterPro" id="IPR018253">
    <property type="entry name" value="DnaJ_domain_CS"/>
</dbReference>
<dbReference type="InterPro" id="IPR002939">
    <property type="entry name" value="DnaJ_C"/>
</dbReference>
<dbReference type="FunFam" id="2.60.260.20:FF:000005">
    <property type="entry name" value="Chaperone protein dnaJ 1, mitochondrial"/>
    <property type="match status" value="1"/>
</dbReference>
<gene>
    <name evidence="12 16" type="primary">dnaJ</name>
    <name evidence="16" type="ORF">C5Y83_26405</name>
</gene>
<dbReference type="InterPro" id="IPR008971">
    <property type="entry name" value="HSP40/DnaJ_pept-bd"/>
</dbReference>
<keyword evidence="5 12" id="KW-0863">Zinc-finger</keyword>
<dbReference type="InterPro" id="IPR036410">
    <property type="entry name" value="HSP_DnaJ_Cys-rich_dom_sf"/>
</dbReference>
<dbReference type="PROSITE" id="PS00636">
    <property type="entry name" value="DNAJ_1"/>
    <property type="match status" value="1"/>
</dbReference>
<feature type="domain" description="J" evidence="14">
    <location>
        <begin position="6"/>
        <end position="71"/>
    </location>
</feature>
<dbReference type="RefSeq" id="WP_105332787.1">
    <property type="nucleotide sequence ID" value="NZ_PUHY01000015.1"/>
</dbReference>
<feature type="binding site" evidence="12">
    <location>
        <position position="169"/>
    </location>
    <ligand>
        <name>Zn(2+)</name>
        <dbReference type="ChEBI" id="CHEBI:29105"/>
        <label>2</label>
    </ligand>
</feature>
<evidence type="ECO:0000259" key="14">
    <source>
        <dbReference type="PROSITE" id="PS50076"/>
    </source>
</evidence>
<dbReference type="FunFam" id="1.10.287.110:FF:000034">
    <property type="entry name" value="Chaperone protein DnaJ"/>
    <property type="match status" value="1"/>
</dbReference>
<evidence type="ECO:0000256" key="11">
    <source>
        <dbReference type="ARBA" id="ARBA00067609"/>
    </source>
</evidence>
<dbReference type="GO" id="GO:0006260">
    <property type="term" value="P:DNA replication"/>
    <property type="evidence" value="ECO:0007669"/>
    <property type="project" value="UniProtKB-KW"/>
</dbReference>
<evidence type="ECO:0000313" key="17">
    <source>
        <dbReference type="Proteomes" id="UP000238322"/>
    </source>
</evidence>
<feature type="repeat" description="CXXCXGXG motif" evidence="12">
    <location>
        <begin position="191"/>
        <end position="198"/>
    </location>
</feature>
<name>A0A2S8FBQ0_9BACT</name>
<dbReference type="GO" id="GO:0008270">
    <property type="term" value="F:zinc ion binding"/>
    <property type="evidence" value="ECO:0007669"/>
    <property type="project" value="UniProtKB-UniRule"/>
</dbReference>
<feature type="repeat" description="CXXCXGXG motif" evidence="12">
    <location>
        <begin position="205"/>
        <end position="212"/>
    </location>
</feature>
<reference evidence="16 17" key="1">
    <citation type="submission" date="2018-02" db="EMBL/GenBank/DDBJ databases">
        <title>Comparative genomes isolates from brazilian mangrove.</title>
        <authorList>
            <person name="Araujo J.E."/>
            <person name="Taketani R.G."/>
            <person name="Silva M.C.P."/>
            <person name="Loureco M.V."/>
            <person name="Andreote F.D."/>
        </authorList>
    </citation>
    <scope>NUCLEOTIDE SEQUENCE [LARGE SCALE GENOMIC DNA]</scope>
    <source>
        <strain evidence="16 17">Hex-1 MGV</strain>
    </source>
</reference>
<dbReference type="FunFam" id="2.10.230.10:FF:000002">
    <property type="entry name" value="Molecular chaperone DnaJ"/>
    <property type="match status" value="1"/>
</dbReference>
<dbReference type="InterPro" id="IPR036869">
    <property type="entry name" value="J_dom_sf"/>
</dbReference>
<dbReference type="SUPFAM" id="SSF46565">
    <property type="entry name" value="Chaperone J-domain"/>
    <property type="match status" value="1"/>
</dbReference>
<dbReference type="NCBIfam" id="NF008035">
    <property type="entry name" value="PRK10767.1"/>
    <property type="match status" value="1"/>
</dbReference>
<dbReference type="InterPro" id="IPR012724">
    <property type="entry name" value="DnaJ"/>
</dbReference>
<dbReference type="SUPFAM" id="SSF57938">
    <property type="entry name" value="DnaJ/Hsp40 cysteine-rich domain"/>
    <property type="match status" value="1"/>
</dbReference>
<proteinExistence type="inferred from homology"/>
<comment type="function">
    <text evidence="9 12">Participates actively in the response to hyperosmotic and heat shock by preventing the aggregation of stress-denatured proteins and by disaggregating proteins, also in an autonomous, DnaK-independent fashion. Unfolded proteins bind initially to DnaJ; upon interaction with the DnaJ-bound protein, DnaK hydrolyzes its bound ATP, resulting in the formation of a stable complex. GrpE releases ADP from DnaK; ATP binding to DnaK triggers the release of the substrate protein, thus completing the reaction cycle. Several rounds of ATP-dependent interactions between DnaJ, DnaK and GrpE are required for fully efficient folding. Also involved, together with DnaK and GrpE, in the DNA replication of plasmids through activation of initiation proteins.</text>
</comment>
<dbReference type="Pfam" id="PF00226">
    <property type="entry name" value="DnaJ"/>
    <property type="match status" value="1"/>
</dbReference>
<dbReference type="AlphaFoldDB" id="A0A2S8FBQ0"/>
<dbReference type="GO" id="GO:0009408">
    <property type="term" value="P:response to heat"/>
    <property type="evidence" value="ECO:0007669"/>
    <property type="project" value="InterPro"/>
</dbReference>
<dbReference type="Gene3D" id="2.60.260.20">
    <property type="entry name" value="Urease metallochaperone UreE, N-terminal domain"/>
    <property type="match status" value="2"/>
</dbReference>
<dbReference type="PRINTS" id="PR00625">
    <property type="entry name" value="JDOMAIN"/>
</dbReference>
<dbReference type="Gene3D" id="1.10.287.110">
    <property type="entry name" value="DnaJ domain"/>
    <property type="match status" value="1"/>
</dbReference>
<dbReference type="SUPFAM" id="SSF49493">
    <property type="entry name" value="HSP40/DnaJ peptide-binding domain"/>
    <property type="match status" value="2"/>
</dbReference>